<dbReference type="Proteomes" id="UP000319663">
    <property type="component" value="Unassembled WGS sequence"/>
</dbReference>
<dbReference type="Gene3D" id="2.70.50.70">
    <property type="match status" value="1"/>
</dbReference>
<reference evidence="2 3" key="1">
    <citation type="submission" date="2019-06" db="EMBL/GenBank/DDBJ databases">
        <title>Wine fermentation using esterase from Monascus purpureus.</title>
        <authorList>
            <person name="Geng C."/>
            <person name="Zhang Y."/>
        </authorList>
    </citation>
    <scope>NUCLEOTIDE SEQUENCE [LARGE SCALE GENOMIC DNA]</scope>
    <source>
        <strain evidence="2">HQ1</strain>
    </source>
</reference>
<comment type="caution">
    <text evidence="2">The sequence shown here is derived from an EMBL/GenBank/DDBJ whole genome shotgun (WGS) entry which is preliminary data.</text>
</comment>
<feature type="compositionally biased region" description="Polar residues" evidence="1">
    <location>
        <begin position="12"/>
        <end position="21"/>
    </location>
</feature>
<feature type="compositionally biased region" description="Polar residues" evidence="1">
    <location>
        <begin position="227"/>
        <end position="238"/>
    </location>
</feature>
<dbReference type="AlphaFoldDB" id="A0A507QXM2"/>
<protein>
    <recommendedName>
        <fullName evidence="4">Chitin-binding type-4 domain-containing protein</fullName>
    </recommendedName>
</protein>
<dbReference type="EMBL" id="VIFY01000061">
    <property type="protein sequence ID" value="TQB72602.1"/>
    <property type="molecule type" value="Genomic_DNA"/>
</dbReference>
<evidence type="ECO:0008006" key="4">
    <source>
        <dbReference type="Google" id="ProtNLM"/>
    </source>
</evidence>
<dbReference type="PANTHER" id="PTHR36182">
    <property type="entry name" value="PROTEIN, PUTATIVE (AFU_ORTHOLOGUE AFUA_6G10930)-RELATED"/>
    <property type="match status" value="1"/>
</dbReference>
<name>A0A507QXM2_MONPU</name>
<sequence length="317" mass="34120">MQLLNPLPIRSPLNTANNGPKDYSYTNPLSASGSDFPCKGYANDPFQSVADYTAGKTYELAITGSATHGGGSCQISLSYDKGKSFHVIHSMLGGCPLKQSYNFQIPTDAPSGQALLVWTWFNKIGNREMYMNCAQVTIHGGKTREHPRDLSAKSPTRTPFNNLPSIFVANVNVNNRPCSTIEGEEVNFPEPGDSVEGKLSGQGFTCKRSAAEDSLDVKEALPPHSATALQPKSLTPTTRIPKPGPWHTSHSISKSEHHSHHATGTSKPGHPTSCVSNSGHHSHHTGTASQPGRPIPSVTTYLSLPSHWTTIGDHNHN</sequence>
<accession>A0A507QXM2</accession>
<organism evidence="2 3">
    <name type="scientific">Monascus purpureus</name>
    <name type="common">Red mold</name>
    <name type="synonym">Monascus anka</name>
    <dbReference type="NCBI Taxonomy" id="5098"/>
    <lineage>
        <taxon>Eukaryota</taxon>
        <taxon>Fungi</taxon>
        <taxon>Dikarya</taxon>
        <taxon>Ascomycota</taxon>
        <taxon>Pezizomycotina</taxon>
        <taxon>Eurotiomycetes</taxon>
        <taxon>Eurotiomycetidae</taxon>
        <taxon>Eurotiales</taxon>
        <taxon>Aspergillaceae</taxon>
        <taxon>Monascus</taxon>
    </lineage>
</organism>
<feature type="region of interest" description="Disordered" evidence="1">
    <location>
        <begin position="222"/>
        <end position="300"/>
    </location>
</feature>
<dbReference type="STRING" id="5098.A0A507QXM2"/>
<dbReference type="PANTHER" id="PTHR36182:SF1">
    <property type="entry name" value="PROTEIN, PUTATIVE (AFU_ORTHOLOGUE AFUA_6G10930)-RELATED"/>
    <property type="match status" value="1"/>
</dbReference>
<proteinExistence type="predicted"/>
<feature type="region of interest" description="Disordered" evidence="1">
    <location>
        <begin position="1"/>
        <end position="21"/>
    </location>
</feature>
<evidence type="ECO:0000313" key="2">
    <source>
        <dbReference type="EMBL" id="TQB72602.1"/>
    </source>
</evidence>
<gene>
    <name evidence="2" type="ORF">MPDQ_006735</name>
</gene>
<evidence type="ECO:0000256" key="1">
    <source>
        <dbReference type="SAM" id="MobiDB-lite"/>
    </source>
</evidence>
<keyword evidence="3" id="KW-1185">Reference proteome</keyword>
<evidence type="ECO:0000313" key="3">
    <source>
        <dbReference type="Proteomes" id="UP000319663"/>
    </source>
</evidence>